<accession>Q7RSQ4</accession>
<feature type="transmembrane region" description="Helical" evidence="1">
    <location>
        <begin position="290"/>
        <end position="308"/>
    </location>
</feature>
<keyword evidence="1" id="KW-0812">Transmembrane</keyword>
<organism evidence="2 3">
    <name type="scientific">Plasmodium yoelii yoelii</name>
    <dbReference type="NCBI Taxonomy" id="73239"/>
    <lineage>
        <taxon>Eukaryota</taxon>
        <taxon>Sar</taxon>
        <taxon>Alveolata</taxon>
        <taxon>Apicomplexa</taxon>
        <taxon>Aconoidasida</taxon>
        <taxon>Haemosporida</taxon>
        <taxon>Plasmodiidae</taxon>
        <taxon>Plasmodium</taxon>
        <taxon>Plasmodium (Vinckeia)</taxon>
    </lineage>
</organism>
<sequence>MLWGLKLCLWSPYSVLFYDKVLNSNNRCKQFDTLRNYLPDELEKHKPVNFNQNENIKYYCSNGESKETECKTDLDQIKAGCLWLFEQLFVINKKRNISIVEYIIIWLSYKLNQKKYDEINNLNDFYNKYIENNTHYTSCNNDSGDCSKQLQDNMGYPNYKKIIDVRKNLLSTNIKNMSKIYDAFKLLCNVYTELGGSNTENKTYLENASKFVKKYNELNDNSDNTEDDAYYQVLSTLSNDYINLKQYCDSNSIDCNNIPPLTSSETEENGMESSEKICYDTPSFSIVKKLILALLIFSAISIFFGIFFKVNNKKFKNYFH</sequence>
<dbReference type="AlphaFoldDB" id="Q7RSQ4"/>
<evidence type="ECO:0000313" key="3">
    <source>
        <dbReference type="Proteomes" id="UP000008553"/>
    </source>
</evidence>
<keyword evidence="1" id="KW-1133">Transmembrane helix</keyword>
<dbReference type="PaxDb" id="73239-Q7RSQ4"/>
<evidence type="ECO:0000256" key="1">
    <source>
        <dbReference type="SAM" id="Phobius"/>
    </source>
</evidence>
<dbReference type="NCBIfam" id="TIGR01590">
    <property type="entry name" value="yir-bir-cir_Pla"/>
    <property type="match status" value="1"/>
</dbReference>
<evidence type="ECO:0000313" key="2">
    <source>
        <dbReference type="EMBL" id="EAA22524.1"/>
    </source>
</evidence>
<dbReference type="Proteomes" id="UP000008553">
    <property type="component" value="Unassembled WGS sequence"/>
</dbReference>
<keyword evidence="3" id="KW-1185">Reference proteome</keyword>
<proteinExistence type="predicted"/>
<dbReference type="EMBL" id="AABL01000084">
    <property type="protein sequence ID" value="EAA22524.1"/>
    <property type="molecule type" value="Genomic_DNA"/>
</dbReference>
<dbReference type="Pfam" id="PF06022">
    <property type="entry name" value="Cir_Bir_Yir"/>
    <property type="match status" value="1"/>
</dbReference>
<gene>
    <name evidence="2" type="ORF">PY00301</name>
</gene>
<name>Q7RSQ4_PLAYO</name>
<dbReference type="InterPro" id="IPR006477">
    <property type="entry name" value="Yir_bir_cir"/>
</dbReference>
<keyword evidence="1" id="KW-0472">Membrane</keyword>
<comment type="caution">
    <text evidence="2">The sequence shown here is derived from an EMBL/GenBank/DDBJ whole genome shotgun (WGS) entry which is preliminary data.</text>
</comment>
<dbReference type="InParanoid" id="Q7RSQ4"/>
<reference evidence="2 3" key="1">
    <citation type="journal article" date="2002" name="Nature">
        <title>Genome sequence and comparative analysis of the model rodent malaria parasite Plasmodium yoelii yoelii.</title>
        <authorList>
            <person name="Carlton J.M."/>
            <person name="Angiuoli S.V."/>
            <person name="Suh B.B."/>
            <person name="Kooij T.W."/>
            <person name="Pertea M."/>
            <person name="Silva J.C."/>
            <person name="Ermolaeva M.D."/>
            <person name="Allen J.E."/>
            <person name="Selengut J.D."/>
            <person name="Koo H.L."/>
            <person name="Peterson J.D."/>
            <person name="Pop M."/>
            <person name="Kosack D.S."/>
            <person name="Shumway M.F."/>
            <person name="Bidwell S.L."/>
            <person name="Shallom S.J."/>
            <person name="van Aken S.E."/>
            <person name="Riedmuller S.B."/>
            <person name="Feldblyum T.V."/>
            <person name="Cho J.K."/>
            <person name="Quackenbush J."/>
            <person name="Sedegah M."/>
            <person name="Shoaibi A."/>
            <person name="Cummings L.M."/>
            <person name="Florens L."/>
            <person name="Yates J.R."/>
            <person name="Raine J.D."/>
            <person name="Sinden R.E."/>
            <person name="Harris M.A."/>
            <person name="Cunningham D.A."/>
            <person name="Preiser P.R."/>
            <person name="Bergman L.W."/>
            <person name="Vaidya A.B."/>
            <person name="van Lin L.H."/>
            <person name="Janse C.J."/>
            <person name="Waters A.P."/>
            <person name="Smith H.O."/>
            <person name="White O.R."/>
            <person name="Salzberg S.L."/>
            <person name="Venter J.C."/>
            <person name="Fraser C.M."/>
            <person name="Hoffman S.L."/>
            <person name="Gardner M.J."/>
            <person name="Carucci D.J."/>
        </authorList>
    </citation>
    <scope>NUCLEOTIDE SEQUENCE [LARGE SCALE GENOMIC DNA]</scope>
    <source>
        <strain evidence="2 3">17XNL</strain>
    </source>
</reference>
<protein>
    <submittedName>
        <fullName evidence="2">Yir1 protein</fullName>
    </submittedName>
</protein>